<feature type="domain" description="JmjC" evidence="2">
    <location>
        <begin position="274"/>
        <end position="423"/>
    </location>
</feature>
<dbReference type="PANTHER" id="PTHR12461">
    <property type="entry name" value="HYPOXIA-INDUCIBLE FACTOR 1 ALPHA INHIBITOR-RELATED"/>
    <property type="match status" value="1"/>
</dbReference>
<feature type="compositionally biased region" description="Basic residues" evidence="1">
    <location>
        <begin position="18"/>
        <end position="30"/>
    </location>
</feature>
<feature type="region of interest" description="Disordered" evidence="1">
    <location>
        <begin position="1"/>
        <end position="41"/>
    </location>
</feature>
<proteinExistence type="predicted"/>
<dbReference type="InterPro" id="IPR041667">
    <property type="entry name" value="Cupin_8"/>
</dbReference>
<protein>
    <submittedName>
        <fullName evidence="3">Aspartate beta-hydroxylase</fullName>
    </submittedName>
</protein>
<dbReference type="Gene3D" id="2.60.120.10">
    <property type="entry name" value="Jelly Rolls"/>
    <property type="match status" value="1"/>
</dbReference>
<accession>A0AAD3D8Y0</accession>
<name>A0AAD3D8Y0_9STRA</name>
<feature type="compositionally biased region" description="Basic and acidic residues" evidence="1">
    <location>
        <begin position="31"/>
        <end position="41"/>
    </location>
</feature>
<sequence>MHNSLPEAEELKQDFLTKHHKEHKQKKKARKASEKYSVDERDVKMRRKEMLEMDRKGNDPDILVKYKQARSKYDVQLQQDSIEPQELYQFVNSIRKPKHEVHPDILRQLPYDVDNCPDYPPTNYPMEFPLLDLLNNWNPNNISDTYRPKIYQGLCRFDHKTELHKALNYRKAEVPFLIRDDVEILKVVQRWNTPNYLSDILGDTKYRTEYSESNSLMFFRERRNGHRPNDWQPPIKDVKLTYDEFVEKASQELTDMGPDSPHWYFRVNAKGGTDHFMFQELPFFLPQGNFYIVDSEDTRGINCRFGMSGNTAAAHFDGSRNFVMLFGGERRYILSHPRNCRSLGLYNKNHPSARHTAVNWGDPNLEEFPEFLKATANEVVLQAGDVLYLPTQWFHHIISQDLNWQCNARSGITNHYQDEIKQCGF</sequence>
<dbReference type="InterPro" id="IPR014710">
    <property type="entry name" value="RmlC-like_jellyroll"/>
</dbReference>
<organism evidence="3 4">
    <name type="scientific">Chaetoceros tenuissimus</name>
    <dbReference type="NCBI Taxonomy" id="426638"/>
    <lineage>
        <taxon>Eukaryota</taxon>
        <taxon>Sar</taxon>
        <taxon>Stramenopiles</taxon>
        <taxon>Ochrophyta</taxon>
        <taxon>Bacillariophyta</taxon>
        <taxon>Coscinodiscophyceae</taxon>
        <taxon>Chaetocerotophycidae</taxon>
        <taxon>Chaetocerotales</taxon>
        <taxon>Chaetocerotaceae</taxon>
        <taxon>Chaetoceros</taxon>
    </lineage>
</organism>
<gene>
    <name evidence="3" type="ORF">CTEN210_16500</name>
</gene>
<comment type="caution">
    <text evidence="3">The sequence shown here is derived from an EMBL/GenBank/DDBJ whole genome shotgun (WGS) entry which is preliminary data.</text>
</comment>
<dbReference type="InterPro" id="IPR003347">
    <property type="entry name" value="JmjC_dom"/>
</dbReference>
<dbReference type="PROSITE" id="PS51184">
    <property type="entry name" value="JMJC"/>
    <property type="match status" value="1"/>
</dbReference>
<evidence type="ECO:0000313" key="4">
    <source>
        <dbReference type="Proteomes" id="UP001054902"/>
    </source>
</evidence>
<dbReference type="Proteomes" id="UP001054902">
    <property type="component" value="Unassembled WGS sequence"/>
</dbReference>
<dbReference type="SUPFAM" id="SSF51197">
    <property type="entry name" value="Clavaminate synthase-like"/>
    <property type="match status" value="1"/>
</dbReference>
<keyword evidence="4" id="KW-1185">Reference proteome</keyword>
<reference evidence="3 4" key="1">
    <citation type="journal article" date="2021" name="Sci. Rep.">
        <title>The genome of the diatom Chaetoceros tenuissimus carries an ancient integrated fragment of an extant virus.</title>
        <authorList>
            <person name="Hongo Y."/>
            <person name="Kimura K."/>
            <person name="Takaki Y."/>
            <person name="Yoshida Y."/>
            <person name="Baba S."/>
            <person name="Kobayashi G."/>
            <person name="Nagasaki K."/>
            <person name="Hano T."/>
            <person name="Tomaru Y."/>
        </authorList>
    </citation>
    <scope>NUCLEOTIDE SEQUENCE [LARGE SCALE GENOMIC DNA]</scope>
    <source>
        <strain evidence="3 4">NIES-3715</strain>
    </source>
</reference>
<dbReference type="PANTHER" id="PTHR12461:SF98">
    <property type="entry name" value="CUPIN-LIKE DOMAIN-CONTAINING PROTEIN"/>
    <property type="match status" value="1"/>
</dbReference>
<evidence type="ECO:0000256" key="1">
    <source>
        <dbReference type="SAM" id="MobiDB-lite"/>
    </source>
</evidence>
<dbReference type="EMBL" id="BLLK01000069">
    <property type="protein sequence ID" value="GFH60024.1"/>
    <property type="molecule type" value="Genomic_DNA"/>
</dbReference>
<dbReference type="Pfam" id="PF13621">
    <property type="entry name" value="Cupin_8"/>
    <property type="match status" value="1"/>
</dbReference>
<evidence type="ECO:0000313" key="3">
    <source>
        <dbReference type="EMBL" id="GFH60024.1"/>
    </source>
</evidence>
<evidence type="ECO:0000259" key="2">
    <source>
        <dbReference type="PROSITE" id="PS51184"/>
    </source>
</evidence>
<dbReference type="AlphaFoldDB" id="A0AAD3D8Y0"/>